<evidence type="ECO:0000256" key="1">
    <source>
        <dbReference type="ARBA" id="ARBA00004377"/>
    </source>
</evidence>
<dbReference type="GO" id="GO:0015627">
    <property type="term" value="C:type II protein secretion system complex"/>
    <property type="evidence" value="ECO:0007669"/>
    <property type="project" value="InterPro"/>
</dbReference>
<evidence type="ECO:0000256" key="7">
    <source>
        <dbReference type="ARBA" id="ARBA00022989"/>
    </source>
</evidence>
<dbReference type="InterPro" id="IPR022346">
    <property type="entry name" value="T2SS_GspH"/>
</dbReference>
<dbReference type="RefSeq" id="WP_012639760.1">
    <property type="nucleotide sequence ID" value="NC_011901.1"/>
</dbReference>
<dbReference type="HOGENOM" id="CLU_084761_1_1_6"/>
<evidence type="ECO:0000256" key="10">
    <source>
        <dbReference type="ARBA" id="ARBA00030775"/>
    </source>
</evidence>
<dbReference type="InterPro" id="IPR012902">
    <property type="entry name" value="N_methyl_site"/>
</dbReference>
<evidence type="ECO:0000256" key="9">
    <source>
        <dbReference type="ARBA" id="ARBA00025772"/>
    </source>
</evidence>
<evidence type="ECO:0000313" key="14">
    <source>
        <dbReference type="Proteomes" id="UP000002383"/>
    </source>
</evidence>
<evidence type="ECO:0000256" key="3">
    <source>
        <dbReference type="ARBA" id="ARBA00022475"/>
    </source>
</evidence>
<keyword evidence="8 11" id="KW-0472">Membrane</keyword>
<evidence type="ECO:0000256" key="11">
    <source>
        <dbReference type="SAM" id="Phobius"/>
    </source>
</evidence>
<evidence type="ECO:0000259" key="12">
    <source>
        <dbReference type="Pfam" id="PF12019"/>
    </source>
</evidence>
<comment type="subcellular location">
    <subcellularLocation>
        <location evidence="1">Cell inner membrane</location>
        <topology evidence="1">Single-pass membrane protein</topology>
    </subcellularLocation>
</comment>
<dbReference type="STRING" id="396588.Tgr7_3230"/>
<dbReference type="GO" id="GO:0005886">
    <property type="term" value="C:plasma membrane"/>
    <property type="evidence" value="ECO:0007669"/>
    <property type="project" value="UniProtKB-SubCell"/>
</dbReference>
<evidence type="ECO:0000256" key="2">
    <source>
        <dbReference type="ARBA" id="ARBA00021549"/>
    </source>
</evidence>
<gene>
    <name evidence="13" type="ordered locus">Tgr7_3230</name>
</gene>
<dbReference type="PROSITE" id="PS00409">
    <property type="entry name" value="PROKAR_NTER_METHYL"/>
    <property type="match status" value="1"/>
</dbReference>
<evidence type="ECO:0000256" key="6">
    <source>
        <dbReference type="ARBA" id="ARBA00022692"/>
    </source>
</evidence>
<reference evidence="13 14" key="1">
    <citation type="journal article" date="2011" name="Stand. Genomic Sci.">
        <title>Complete genome sequence of 'Thioalkalivibrio sulfidophilus' HL-EbGr7.</title>
        <authorList>
            <person name="Muyzer G."/>
            <person name="Sorokin D.Y."/>
            <person name="Mavromatis K."/>
            <person name="Lapidus A."/>
            <person name="Clum A."/>
            <person name="Ivanova N."/>
            <person name="Pati A."/>
            <person name="d'Haeseleer P."/>
            <person name="Woyke T."/>
            <person name="Kyrpides N.C."/>
        </authorList>
    </citation>
    <scope>NUCLEOTIDE SEQUENCE [LARGE SCALE GENOMIC DNA]</scope>
    <source>
        <strain evidence="13 14">HL-EbGR7</strain>
    </source>
</reference>
<evidence type="ECO:0000256" key="5">
    <source>
        <dbReference type="ARBA" id="ARBA00022519"/>
    </source>
</evidence>
<dbReference type="EMBL" id="CP001339">
    <property type="protein sequence ID" value="ACL74298.1"/>
    <property type="molecule type" value="Genomic_DNA"/>
</dbReference>
<dbReference type="Proteomes" id="UP000002383">
    <property type="component" value="Chromosome"/>
</dbReference>
<dbReference type="NCBIfam" id="TIGR02532">
    <property type="entry name" value="IV_pilin_GFxxxE"/>
    <property type="match status" value="1"/>
</dbReference>
<dbReference type="Pfam" id="PF07963">
    <property type="entry name" value="N_methyl"/>
    <property type="match status" value="1"/>
</dbReference>
<dbReference type="AlphaFoldDB" id="B8GQS4"/>
<proteinExistence type="inferred from homology"/>
<keyword evidence="6 11" id="KW-0812">Transmembrane</keyword>
<dbReference type="Gene3D" id="3.55.40.10">
    <property type="entry name" value="minor pseudopilin epsh domain"/>
    <property type="match status" value="1"/>
</dbReference>
<protein>
    <recommendedName>
        <fullName evidence="2">Type II secretion system protein H</fullName>
    </recommendedName>
    <alternativeName>
        <fullName evidence="10">General secretion pathway protein H</fullName>
    </alternativeName>
</protein>
<dbReference type="InterPro" id="IPR045584">
    <property type="entry name" value="Pilin-like"/>
</dbReference>
<dbReference type="KEGG" id="tgr:Tgr7_3230"/>
<evidence type="ECO:0000256" key="4">
    <source>
        <dbReference type="ARBA" id="ARBA00022481"/>
    </source>
</evidence>
<dbReference type="Pfam" id="PF12019">
    <property type="entry name" value="GspH"/>
    <property type="match status" value="1"/>
</dbReference>
<keyword evidence="3" id="KW-1003">Cell membrane</keyword>
<organism evidence="13 14">
    <name type="scientific">Thioalkalivibrio sulfidiphilus (strain HL-EbGR7)</name>
    <dbReference type="NCBI Taxonomy" id="396588"/>
    <lineage>
        <taxon>Bacteria</taxon>
        <taxon>Pseudomonadati</taxon>
        <taxon>Pseudomonadota</taxon>
        <taxon>Gammaproteobacteria</taxon>
        <taxon>Chromatiales</taxon>
        <taxon>Ectothiorhodospiraceae</taxon>
        <taxon>Thioalkalivibrio</taxon>
    </lineage>
</organism>
<keyword evidence="5" id="KW-0997">Cell inner membrane</keyword>
<keyword evidence="7 11" id="KW-1133">Transmembrane helix</keyword>
<evidence type="ECO:0000313" key="13">
    <source>
        <dbReference type="EMBL" id="ACL74298.1"/>
    </source>
</evidence>
<feature type="domain" description="General secretion pathway GspH" evidence="12">
    <location>
        <begin position="43"/>
        <end position="162"/>
    </location>
</feature>
<dbReference type="GO" id="GO:0015628">
    <property type="term" value="P:protein secretion by the type II secretion system"/>
    <property type="evidence" value="ECO:0007669"/>
    <property type="project" value="InterPro"/>
</dbReference>
<comment type="similarity">
    <text evidence="9">Belongs to the GSP H family.</text>
</comment>
<keyword evidence="4" id="KW-0488">Methylation</keyword>
<evidence type="ECO:0000256" key="8">
    <source>
        <dbReference type="ARBA" id="ARBA00023136"/>
    </source>
</evidence>
<dbReference type="OrthoDB" id="2313614at2"/>
<sequence length="171" mass="18008">MPREHGLTLIELMVTLAVAAILITVAVPGFGSLVAEQRLVTTTNQFVTALHLTRSEAVKRGARVTLCASEDGSSCGSSNGYSSGWIVFEGPEPGAPVQPAGEVLRVFTPGSQVVINGDNVTSAYISYVATGETRRMNNALLMGSVTVCAGNQARRIVISRTGRPRVEQTSC</sequence>
<accession>B8GQS4</accession>
<dbReference type="SUPFAM" id="SSF54523">
    <property type="entry name" value="Pili subunits"/>
    <property type="match status" value="1"/>
</dbReference>
<feature type="transmembrane region" description="Helical" evidence="11">
    <location>
        <begin position="12"/>
        <end position="35"/>
    </location>
</feature>
<keyword evidence="14" id="KW-1185">Reference proteome</keyword>
<name>B8GQS4_THISH</name>
<dbReference type="eggNOG" id="COG4970">
    <property type="taxonomic scope" value="Bacteria"/>
</dbReference>